<dbReference type="EMBL" id="CP130144">
    <property type="protein sequence ID" value="WNZ48896.1"/>
    <property type="molecule type" value="Genomic_DNA"/>
</dbReference>
<name>A0AA97AZ01_LEPBY</name>
<keyword evidence="2" id="KW-0808">Transferase</keyword>
<dbReference type="Gene3D" id="3.40.50.150">
    <property type="entry name" value="Vaccinia Virus protein VP39"/>
    <property type="match status" value="1"/>
</dbReference>
<dbReference type="InterPro" id="IPR029063">
    <property type="entry name" value="SAM-dependent_MTases_sf"/>
</dbReference>
<gene>
    <name evidence="4" type="ORF">Q2T42_13810</name>
</gene>
<keyword evidence="3" id="KW-0680">Restriction system</keyword>
<dbReference type="AlphaFoldDB" id="A0AA97AZ01"/>
<dbReference type="GO" id="GO:0009307">
    <property type="term" value="P:DNA restriction-modification system"/>
    <property type="evidence" value="ECO:0007669"/>
    <property type="project" value="UniProtKB-KW"/>
</dbReference>
<dbReference type="GO" id="GO:0032259">
    <property type="term" value="P:methylation"/>
    <property type="evidence" value="ECO:0007669"/>
    <property type="project" value="UniProtKB-KW"/>
</dbReference>
<proteinExistence type="predicted"/>
<keyword evidence="1 4" id="KW-0489">Methyltransferase</keyword>
<sequence>MVRPNDGLHLSSAIGSLFPGCGDLDLGFNQPGFQTIWANEFDKSIWETYEKNYPETVLDRRDISSIPSDDIPECVGII</sequence>
<dbReference type="RefSeq" id="WP_268242242.1">
    <property type="nucleotide sequence ID" value="NZ_CP130144.1"/>
</dbReference>
<evidence type="ECO:0000256" key="3">
    <source>
        <dbReference type="ARBA" id="ARBA00022747"/>
    </source>
</evidence>
<dbReference type="Pfam" id="PF00145">
    <property type="entry name" value="DNA_methylase"/>
    <property type="match status" value="1"/>
</dbReference>
<reference evidence="4" key="1">
    <citation type="journal article" date="2023" name="Plants (Basel)">
        <title>Genomic Analysis of Leptolyngbya boryana CZ1 Reveals Efficient Carbon Fixation Modules.</title>
        <authorList>
            <person name="Bai X."/>
            <person name="Wang H."/>
            <person name="Cheng W."/>
            <person name="Wang J."/>
            <person name="Ma M."/>
            <person name="Hu H."/>
            <person name="Song Z."/>
            <person name="Ma H."/>
            <person name="Fan Y."/>
            <person name="Du C."/>
            <person name="Xu J."/>
        </authorList>
    </citation>
    <scope>NUCLEOTIDE SEQUENCE</scope>
    <source>
        <strain evidence="4">CZ1</strain>
    </source>
</reference>
<organism evidence="4">
    <name type="scientific">Leptolyngbya boryana CZ1</name>
    <dbReference type="NCBI Taxonomy" id="3060204"/>
    <lineage>
        <taxon>Bacteria</taxon>
        <taxon>Bacillati</taxon>
        <taxon>Cyanobacteriota</taxon>
        <taxon>Cyanophyceae</taxon>
        <taxon>Leptolyngbyales</taxon>
        <taxon>Leptolyngbyaceae</taxon>
        <taxon>Leptolyngbya group</taxon>
        <taxon>Leptolyngbya</taxon>
    </lineage>
</organism>
<accession>A0AA97AZ01</accession>
<evidence type="ECO:0000313" key="4">
    <source>
        <dbReference type="EMBL" id="WNZ48896.1"/>
    </source>
</evidence>
<dbReference type="InterPro" id="IPR001525">
    <property type="entry name" value="C5_MeTfrase"/>
</dbReference>
<protein>
    <submittedName>
        <fullName evidence="4">DNA cytosine methyltransferase</fullName>
    </submittedName>
</protein>
<reference evidence="4" key="2">
    <citation type="submission" date="2023-07" db="EMBL/GenBank/DDBJ databases">
        <authorList>
            <person name="Bai X.-H."/>
            <person name="Wang H.-H."/>
            <person name="Wang J."/>
            <person name="Ma M.-Y."/>
            <person name="Hu H.-H."/>
            <person name="Song Z.-L."/>
            <person name="Ma H.-G."/>
            <person name="Fan Y."/>
            <person name="Du C.-Y."/>
            <person name="Xu J.-C."/>
        </authorList>
    </citation>
    <scope>NUCLEOTIDE SEQUENCE</scope>
    <source>
        <strain evidence="4">CZ1</strain>
    </source>
</reference>
<evidence type="ECO:0000256" key="1">
    <source>
        <dbReference type="ARBA" id="ARBA00022603"/>
    </source>
</evidence>
<dbReference type="GO" id="GO:0008168">
    <property type="term" value="F:methyltransferase activity"/>
    <property type="evidence" value="ECO:0007669"/>
    <property type="project" value="UniProtKB-KW"/>
</dbReference>
<dbReference type="SUPFAM" id="SSF53335">
    <property type="entry name" value="S-adenosyl-L-methionine-dependent methyltransferases"/>
    <property type="match status" value="1"/>
</dbReference>
<evidence type="ECO:0000256" key="2">
    <source>
        <dbReference type="ARBA" id="ARBA00022679"/>
    </source>
</evidence>